<keyword evidence="1" id="KW-0472">Membrane</keyword>
<dbReference type="KEGG" id="nano:G5V58_13595"/>
<organism evidence="2 3">
    <name type="scientific">Nocardioides anomalus</name>
    <dbReference type="NCBI Taxonomy" id="2712223"/>
    <lineage>
        <taxon>Bacteria</taxon>
        <taxon>Bacillati</taxon>
        <taxon>Actinomycetota</taxon>
        <taxon>Actinomycetes</taxon>
        <taxon>Propionibacteriales</taxon>
        <taxon>Nocardioidaceae</taxon>
        <taxon>Nocardioides</taxon>
    </lineage>
</organism>
<evidence type="ECO:0000313" key="2">
    <source>
        <dbReference type="EMBL" id="QIG43655.1"/>
    </source>
</evidence>
<dbReference type="Proteomes" id="UP000502996">
    <property type="component" value="Chromosome"/>
</dbReference>
<keyword evidence="1" id="KW-1133">Transmembrane helix</keyword>
<dbReference type="EMBL" id="CP049257">
    <property type="protein sequence ID" value="QIG43655.1"/>
    <property type="molecule type" value="Genomic_DNA"/>
</dbReference>
<dbReference type="RefSeq" id="WP_165233577.1">
    <property type="nucleotide sequence ID" value="NZ_CP049257.1"/>
</dbReference>
<keyword evidence="1" id="KW-0812">Transmembrane</keyword>
<keyword evidence="3" id="KW-1185">Reference proteome</keyword>
<accession>A0A6G6WEX6</accession>
<gene>
    <name evidence="2" type="ORF">G5V58_13595</name>
</gene>
<evidence type="ECO:0000313" key="3">
    <source>
        <dbReference type="Proteomes" id="UP000502996"/>
    </source>
</evidence>
<name>A0A6G6WEX6_9ACTN</name>
<protein>
    <submittedName>
        <fullName evidence="2">Uncharacterized protein</fullName>
    </submittedName>
</protein>
<evidence type="ECO:0000256" key="1">
    <source>
        <dbReference type="SAM" id="Phobius"/>
    </source>
</evidence>
<reference evidence="2 3" key="1">
    <citation type="submission" date="2020-02" db="EMBL/GenBank/DDBJ databases">
        <title>Full genome sequence of Nocardioides sp. R-3366.</title>
        <authorList>
            <person name="Im W.-T."/>
        </authorList>
    </citation>
    <scope>NUCLEOTIDE SEQUENCE [LARGE SCALE GENOMIC DNA]</scope>
    <source>
        <strain evidence="2 3">R-3366</strain>
    </source>
</reference>
<feature type="transmembrane region" description="Helical" evidence="1">
    <location>
        <begin position="79"/>
        <end position="100"/>
    </location>
</feature>
<sequence>MGTRTAPPPPSIGAPRPRSRYAEVWGAALLLTCAGLGVSAVLQSPLRPLLALVVTMAVWGALVGALDPQRASRRGGPSTPLRVSGGALVGACGVLVLVGVGHDPAAGMASLGLLAGVSPWTLRWIAGR</sequence>
<feature type="transmembrane region" description="Helical" evidence="1">
    <location>
        <begin position="48"/>
        <end position="67"/>
    </location>
</feature>
<feature type="transmembrane region" description="Helical" evidence="1">
    <location>
        <begin position="21"/>
        <end position="42"/>
    </location>
</feature>
<proteinExistence type="predicted"/>
<dbReference type="AlphaFoldDB" id="A0A6G6WEX6"/>
<feature type="transmembrane region" description="Helical" evidence="1">
    <location>
        <begin position="106"/>
        <end position="126"/>
    </location>
</feature>